<organism evidence="3 4">
    <name type="scientific">Aspergillus tanneri</name>
    <dbReference type="NCBI Taxonomy" id="1220188"/>
    <lineage>
        <taxon>Eukaryota</taxon>
        <taxon>Fungi</taxon>
        <taxon>Dikarya</taxon>
        <taxon>Ascomycota</taxon>
        <taxon>Pezizomycotina</taxon>
        <taxon>Eurotiomycetes</taxon>
        <taxon>Eurotiomycetidae</taxon>
        <taxon>Eurotiales</taxon>
        <taxon>Aspergillaceae</taxon>
        <taxon>Aspergillus</taxon>
        <taxon>Aspergillus subgen. Circumdati</taxon>
    </lineage>
</organism>
<dbReference type="PROSITE" id="PS51421">
    <property type="entry name" value="RAS"/>
    <property type="match status" value="1"/>
</dbReference>
<keyword evidence="1" id="KW-0547">Nucleotide-binding</keyword>
<dbReference type="SMART" id="SM00173">
    <property type="entry name" value="RAS"/>
    <property type="match status" value="1"/>
</dbReference>
<evidence type="ECO:0000313" key="3">
    <source>
        <dbReference type="EMBL" id="KAA8642424.1"/>
    </source>
</evidence>
<name>A0A5M9MAV1_9EURO</name>
<dbReference type="EMBL" id="QUQM01000008">
    <property type="protein sequence ID" value="KAA8642424.1"/>
    <property type="molecule type" value="Genomic_DNA"/>
</dbReference>
<sequence>MYAEHSWADLSGYGPHSYWDWRAMRTIDGKACLVDLDAMNIASFVGEFSAFQQFLCQQTHGFVLLYDVTSRKEFRSVSIAIDLLMENTYKKNISENNAPSSIVAASGPSAGGTSRSALRKLKARICGREGPSSMHHTEQQIPDKFTCFPRLPAELQLAILRVCATSSYPIVDNKPHLSGINMNFLQVCKFFHEEGTRIFWAENTFVSSKLIYVVADMTYVTPDNQRVITLAEGQALADQYGCKFFESSSRVHEDVEAVFTSLIRECREREPMSICHPSTGQSGQGHGRHRSISSVARGFKRGATRMFR</sequence>
<evidence type="ECO:0000256" key="2">
    <source>
        <dbReference type="ARBA" id="ARBA00023134"/>
    </source>
</evidence>
<dbReference type="PROSITE" id="PS51419">
    <property type="entry name" value="RAB"/>
    <property type="match status" value="1"/>
</dbReference>
<dbReference type="PANTHER" id="PTHR24070">
    <property type="entry name" value="RAS, DI-RAS, AND RHEB FAMILY MEMBERS OF SMALL GTPASE SUPERFAMILY"/>
    <property type="match status" value="1"/>
</dbReference>
<accession>A0A5M9MAV1</accession>
<reference evidence="3 4" key="1">
    <citation type="submission" date="2019-08" db="EMBL/GenBank/DDBJ databases">
        <title>The genome sequence of a newly discovered highly antifungal drug resistant Aspergillus species, Aspergillus tanneri NIH 1004.</title>
        <authorList>
            <person name="Mounaud S."/>
            <person name="Singh I."/>
            <person name="Joardar V."/>
            <person name="Pakala S."/>
            <person name="Pakala S."/>
            <person name="Venepally P."/>
            <person name="Chung J.K."/>
            <person name="Losada L."/>
            <person name="Nierman W.C."/>
        </authorList>
    </citation>
    <scope>NUCLEOTIDE SEQUENCE [LARGE SCALE GENOMIC DNA]</scope>
    <source>
        <strain evidence="3 4">NIH1004</strain>
    </source>
</reference>
<dbReference type="GO" id="GO:0007165">
    <property type="term" value="P:signal transduction"/>
    <property type="evidence" value="ECO:0007669"/>
    <property type="project" value="InterPro"/>
</dbReference>
<dbReference type="Pfam" id="PF00071">
    <property type="entry name" value="Ras"/>
    <property type="match status" value="1"/>
</dbReference>
<dbReference type="Gene3D" id="3.40.50.300">
    <property type="entry name" value="P-loop containing nucleotide triphosphate hydrolases"/>
    <property type="match status" value="1"/>
</dbReference>
<comment type="caution">
    <text evidence="3">The sequence shown here is derived from an EMBL/GenBank/DDBJ whole genome shotgun (WGS) entry which is preliminary data.</text>
</comment>
<dbReference type="RefSeq" id="XP_033421786.1">
    <property type="nucleotide sequence ID" value="XM_033575931.1"/>
</dbReference>
<protein>
    <submittedName>
        <fullName evidence="3">Uncharacterized protein</fullName>
    </submittedName>
</protein>
<keyword evidence="2" id="KW-0342">GTP-binding</keyword>
<dbReference type="InterPro" id="IPR020849">
    <property type="entry name" value="Small_GTPase_Ras-type"/>
</dbReference>
<dbReference type="GO" id="GO:0005525">
    <property type="term" value="F:GTP binding"/>
    <property type="evidence" value="ECO:0007669"/>
    <property type="project" value="UniProtKB-KW"/>
</dbReference>
<proteinExistence type="predicted"/>
<dbReference type="GeneID" id="54334069"/>
<evidence type="ECO:0000313" key="4">
    <source>
        <dbReference type="Proteomes" id="UP000324241"/>
    </source>
</evidence>
<dbReference type="VEuPathDB" id="FungiDB:EYZ11_005606"/>
<evidence type="ECO:0000256" key="1">
    <source>
        <dbReference type="ARBA" id="ARBA00022741"/>
    </source>
</evidence>
<dbReference type="InterPro" id="IPR027417">
    <property type="entry name" value="P-loop_NTPase"/>
</dbReference>
<dbReference type="AlphaFoldDB" id="A0A5M9MAV1"/>
<gene>
    <name evidence="3" type="ORF">ATNIH1004_011368</name>
</gene>
<dbReference type="SUPFAM" id="SSF52540">
    <property type="entry name" value="P-loop containing nucleoside triphosphate hydrolases"/>
    <property type="match status" value="1"/>
</dbReference>
<dbReference type="OrthoDB" id="4500237at2759"/>
<dbReference type="GO" id="GO:0016020">
    <property type="term" value="C:membrane"/>
    <property type="evidence" value="ECO:0007669"/>
    <property type="project" value="InterPro"/>
</dbReference>
<dbReference type="InterPro" id="IPR001806">
    <property type="entry name" value="Small_GTPase"/>
</dbReference>
<dbReference type="GO" id="GO:0003924">
    <property type="term" value="F:GTPase activity"/>
    <property type="evidence" value="ECO:0007669"/>
    <property type="project" value="InterPro"/>
</dbReference>
<dbReference type="Proteomes" id="UP000324241">
    <property type="component" value="Unassembled WGS sequence"/>
</dbReference>